<proteinExistence type="predicted"/>
<dbReference type="EMBL" id="UINC01005766">
    <property type="protein sequence ID" value="SVA23413.1"/>
    <property type="molecule type" value="Genomic_DNA"/>
</dbReference>
<sequence length="327" mass="37268">LQNPTFKIHLKFKGGKEKTLIFGHDSPMGGKIYLKFKNEPKVFLAATSKRRFDKSVYNFRDKTIFNFSSGAINRIQIKREKHPLNLIREKGEWLVSGEIKSKADKDEVLAFLQAIQFSRIKEFESENPDSLKPYGLDKPITTLILKNENKKNYSIALGNTKVGSGTFAKKEDAPGVFLVDAKFYDTLKKKNVDFLNKTLIEFEEKNVAEINLHTGKETIQAVRLEKDDWEIKKPKETRADAATIRSLLFDLKEAKLTEFVQLSSLNSSDSFGLDKAQRAFSLTMINGKLIKIRFGKSTLDGKKVFAQRNGETTVFLLSKKTAQKLFR</sequence>
<name>A0A381UA15_9ZZZZ</name>
<feature type="domain" description="DUF4340" evidence="1">
    <location>
        <begin position="93"/>
        <end position="260"/>
    </location>
</feature>
<dbReference type="Pfam" id="PF14238">
    <property type="entry name" value="DUF4340"/>
    <property type="match status" value="1"/>
</dbReference>
<dbReference type="InterPro" id="IPR025641">
    <property type="entry name" value="DUF4340"/>
</dbReference>
<protein>
    <recommendedName>
        <fullName evidence="1">DUF4340 domain-containing protein</fullName>
    </recommendedName>
</protein>
<gene>
    <name evidence="2" type="ORF">METZ01_LOCUS76267</name>
</gene>
<reference evidence="2" key="1">
    <citation type="submission" date="2018-05" db="EMBL/GenBank/DDBJ databases">
        <authorList>
            <person name="Lanie J.A."/>
            <person name="Ng W.-L."/>
            <person name="Kazmierczak K.M."/>
            <person name="Andrzejewski T.M."/>
            <person name="Davidsen T.M."/>
            <person name="Wayne K.J."/>
            <person name="Tettelin H."/>
            <person name="Glass J.I."/>
            <person name="Rusch D."/>
            <person name="Podicherti R."/>
            <person name="Tsui H.-C.T."/>
            <person name="Winkler M.E."/>
        </authorList>
    </citation>
    <scope>NUCLEOTIDE SEQUENCE</scope>
</reference>
<dbReference type="AlphaFoldDB" id="A0A381UA15"/>
<feature type="non-terminal residue" evidence="2">
    <location>
        <position position="1"/>
    </location>
</feature>
<evidence type="ECO:0000259" key="1">
    <source>
        <dbReference type="Pfam" id="PF14238"/>
    </source>
</evidence>
<feature type="non-terminal residue" evidence="2">
    <location>
        <position position="327"/>
    </location>
</feature>
<organism evidence="2">
    <name type="scientific">marine metagenome</name>
    <dbReference type="NCBI Taxonomy" id="408172"/>
    <lineage>
        <taxon>unclassified sequences</taxon>
        <taxon>metagenomes</taxon>
        <taxon>ecological metagenomes</taxon>
    </lineage>
</organism>
<evidence type="ECO:0000313" key="2">
    <source>
        <dbReference type="EMBL" id="SVA23413.1"/>
    </source>
</evidence>
<accession>A0A381UA15</accession>